<evidence type="ECO:0000256" key="7">
    <source>
        <dbReference type="ARBA" id="ARBA00023002"/>
    </source>
</evidence>
<protein>
    <submittedName>
        <fullName evidence="13">NADPH-dependent assimilatory sulfite reductase hemoprotein subunit</fullName>
    </submittedName>
</protein>
<dbReference type="GO" id="GO:0000103">
    <property type="term" value="P:sulfate assimilation"/>
    <property type="evidence" value="ECO:0007669"/>
    <property type="project" value="TreeGrafter"/>
</dbReference>
<feature type="domain" description="Nitrite/sulphite reductase 4Fe-4S" evidence="11">
    <location>
        <begin position="491"/>
        <end position="583"/>
    </location>
</feature>
<dbReference type="RefSeq" id="WP_194536204.1">
    <property type="nucleotide sequence ID" value="NZ_JACEFB010000001.1"/>
</dbReference>
<comment type="cofactor">
    <cofactor evidence="2">
        <name>[4Fe-4S] cluster</name>
        <dbReference type="ChEBI" id="CHEBI:49883"/>
    </cofactor>
</comment>
<dbReference type="Pfam" id="PF01077">
    <property type="entry name" value="NIR_SIR"/>
    <property type="match status" value="2"/>
</dbReference>
<keyword evidence="7" id="KW-0560">Oxidoreductase</keyword>
<feature type="domain" description="Nitrite/sulphite reductase 4Fe-4S" evidence="11">
    <location>
        <begin position="193"/>
        <end position="345"/>
    </location>
</feature>
<dbReference type="PANTHER" id="PTHR11493">
    <property type="entry name" value="SULFITE REDUCTASE [NADPH] SUBUNIT BETA-RELATED"/>
    <property type="match status" value="1"/>
</dbReference>
<dbReference type="Proteomes" id="UP000542342">
    <property type="component" value="Unassembled WGS sequence"/>
</dbReference>
<dbReference type="Gene3D" id="3.30.413.10">
    <property type="entry name" value="Sulfite Reductase Hemoprotein, domain 1"/>
    <property type="match status" value="2"/>
</dbReference>
<dbReference type="SUPFAM" id="SSF56014">
    <property type="entry name" value="Nitrite and sulphite reductase 4Fe-4S domain-like"/>
    <property type="match status" value="2"/>
</dbReference>
<keyword evidence="8" id="KW-0408">Iron</keyword>
<evidence type="ECO:0000256" key="6">
    <source>
        <dbReference type="ARBA" id="ARBA00022723"/>
    </source>
</evidence>
<dbReference type="Pfam" id="PF03460">
    <property type="entry name" value="NIR_SIR_ferr"/>
    <property type="match status" value="2"/>
</dbReference>
<dbReference type="PRINTS" id="PR00397">
    <property type="entry name" value="SIROHAEM"/>
</dbReference>
<dbReference type="InterPro" id="IPR036136">
    <property type="entry name" value="Nit/Sulf_reduc_fer-like_dom_sf"/>
</dbReference>
<evidence type="ECO:0000256" key="1">
    <source>
        <dbReference type="ARBA" id="ARBA00001929"/>
    </source>
</evidence>
<evidence type="ECO:0000256" key="3">
    <source>
        <dbReference type="ARBA" id="ARBA00010429"/>
    </source>
</evidence>
<dbReference type="EMBL" id="JACEFB010000001">
    <property type="protein sequence ID" value="MBA2224782.1"/>
    <property type="molecule type" value="Genomic_DNA"/>
</dbReference>
<accession>A0A7V9AAJ4</accession>
<dbReference type="FunFam" id="3.30.413.10:FF:000014">
    <property type="entry name" value="Sulfite reductase [ferredoxin], chloroplastic"/>
    <property type="match status" value="1"/>
</dbReference>
<dbReference type="SUPFAM" id="SSF55124">
    <property type="entry name" value="Nitrite/Sulfite reductase N-terminal domain-like"/>
    <property type="match status" value="2"/>
</dbReference>
<evidence type="ECO:0000259" key="12">
    <source>
        <dbReference type="Pfam" id="PF03460"/>
    </source>
</evidence>
<reference evidence="13 14" key="1">
    <citation type="submission" date="2020-07" db="EMBL/GenBank/DDBJ databases">
        <title>Thermogemmata thermophila gen. nov., sp. nov., a novel moderate thermophilic planctomycete from a Kamchatka hot spring.</title>
        <authorList>
            <person name="Elcheninov A.G."/>
            <person name="Podosokorskaya O.A."/>
            <person name="Kovaleva O.L."/>
            <person name="Novikov A."/>
            <person name="Bonch-Osmolovskaya E.A."/>
            <person name="Toshchakov S.V."/>
            <person name="Kublanov I.V."/>
        </authorList>
    </citation>
    <scope>NUCLEOTIDE SEQUENCE [LARGE SCALE GENOMIC DNA]</scope>
    <source>
        <strain evidence="13 14">2918</strain>
    </source>
</reference>
<dbReference type="GO" id="GO:0046872">
    <property type="term" value="F:metal ion binding"/>
    <property type="evidence" value="ECO:0007669"/>
    <property type="project" value="UniProtKB-KW"/>
</dbReference>
<evidence type="ECO:0000256" key="2">
    <source>
        <dbReference type="ARBA" id="ARBA00001966"/>
    </source>
</evidence>
<dbReference type="Gene3D" id="3.90.480.20">
    <property type="match status" value="1"/>
</dbReference>
<feature type="domain" description="Nitrite/Sulfite reductase ferredoxin-like" evidence="12">
    <location>
        <begin position="370"/>
        <end position="435"/>
    </location>
</feature>
<feature type="compositionally biased region" description="Basic and acidic residues" evidence="10">
    <location>
        <begin position="15"/>
        <end position="28"/>
    </location>
</feature>
<comment type="cofactor">
    <cofactor evidence="1">
        <name>siroheme</name>
        <dbReference type="ChEBI" id="CHEBI:60052"/>
    </cofactor>
</comment>
<dbReference type="GO" id="GO:0009337">
    <property type="term" value="C:sulfite reductase complex (NADPH)"/>
    <property type="evidence" value="ECO:0007669"/>
    <property type="project" value="TreeGrafter"/>
</dbReference>
<evidence type="ECO:0000256" key="4">
    <source>
        <dbReference type="ARBA" id="ARBA00022485"/>
    </source>
</evidence>
<dbReference type="InterPro" id="IPR006066">
    <property type="entry name" value="NO2/SO3_Rdtase_FeS/sirohaem_BS"/>
</dbReference>
<keyword evidence="9" id="KW-0411">Iron-sulfur</keyword>
<sequence length="586" mass="65287">MNAEEGYAAGVAQGESRHSEAPKLSPVEHQKAISNYLRGTLAAELADPNSDHFNELNKGLLKFHGSYQQEDRDARKNRDKTGVGKVYMFMIRLKLPGGKLTAEQYLVMDDICGRYANGTLRITTRQSFQLHGVLKGNLKATMQAINEALLTTLGACGDITRNVICCPAPLPDAARTMMREHCQLVAQALTPQAGRRAYHEIWLNGQPLPHPELDEEPLYGKTYLPRKFKIGFALPHDNCTDLLAQCVGFLVMTDNGQPTGRPIGYNLYCGGGQGQTNSRPDTAPLLAQAIGFIEPDEVIPAAQAIARLYRDHGNRADRKRARLKYVVHDWGVDRFREVFYREYFPFPYRPPIDQPITGLDLHHGWHGMGGDRWFLGLSVENGRIKDEGSLRLRSGIRAIVSRFRCDVRLTPQQDILLCGFHTADRPAVENLLAEYGIPKPDTLSQVQRWSMACPAIPTCGLAITESERALPAIIDQLEVVLKELGLQEEPISVRMTGCPNGCARPYQSDIGLVGRSGNRYTIYVGGDRYGRRLNRELADLVPVDQIVPKLTPLLRRYQIERQAGESFGDFCTRVGIDSLRSTIPAS</sequence>
<evidence type="ECO:0000313" key="14">
    <source>
        <dbReference type="Proteomes" id="UP000542342"/>
    </source>
</evidence>
<dbReference type="GO" id="GO:0051539">
    <property type="term" value="F:4 iron, 4 sulfur cluster binding"/>
    <property type="evidence" value="ECO:0007669"/>
    <property type="project" value="UniProtKB-KW"/>
</dbReference>
<name>A0A7V9AAJ4_9BACT</name>
<dbReference type="PROSITE" id="PS00365">
    <property type="entry name" value="NIR_SIR"/>
    <property type="match status" value="1"/>
</dbReference>
<dbReference type="PANTHER" id="PTHR11493:SF47">
    <property type="entry name" value="SULFITE REDUCTASE [NADPH] SUBUNIT BETA"/>
    <property type="match status" value="1"/>
</dbReference>
<dbReference type="AlphaFoldDB" id="A0A7V9AAJ4"/>
<dbReference type="GO" id="GO:0016002">
    <property type="term" value="F:sulfite reductase activity"/>
    <property type="evidence" value="ECO:0007669"/>
    <property type="project" value="TreeGrafter"/>
</dbReference>
<dbReference type="InterPro" id="IPR005117">
    <property type="entry name" value="NiRdtase/SiRdtase_haem-b_fer"/>
</dbReference>
<dbReference type="GO" id="GO:0050311">
    <property type="term" value="F:sulfite reductase (ferredoxin) activity"/>
    <property type="evidence" value="ECO:0007669"/>
    <property type="project" value="TreeGrafter"/>
</dbReference>
<dbReference type="GO" id="GO:0020037">
    <property type="term" value="F:heme binding"/>
    <property type="evidence" value="ECO:0007669"/>
    <property type="project" value="InterPro"/>
</dbReference>
<dbReference type="InterPro" id="IPR006067">
    <property type="entry name" value="NO2/SO3_Rdtase_4Fe4S_dom"/>
</dbReference>
<dbReference type="NCBIfam" id="NF010029">
    <property type="entry name" value="PRK13504.1"/>
    <property type="match status" value="1"/>
</dbReference>
<comment type="caution">
    <text evidence="13">The sequence shown here is derived from an EMBL/GenBank/DDBJ whole genome shotgun (WGS) entry which is preliminary data.</text>
</comment>
<evidence type="ECO:0000259" key="11">
    <source>
        <dbReference type="Pfam" id="PF01077"/>
    </source>
</evidence>
<keyword evidence="14" id="KW-1185">Reference proteome</keyword>
<keyword evidence="5" id="KW-0349">Heme</keyword>
<evidence type="ECO:0000256" key="9">
    <source>
        <dbReference type="ARBA" id="ARBA00023014"/>
    </source>
</evidence>
<proteinExistence type="inferred from homology"/>
<comment type="similarity">
    <text evidence="3">Belongs to the nitrite and sulfite reductase 4Fe-4S domain family.</text>
</comment>
<feature type="domain" description="Nitrite/Sulfite reductase ferredoxin-like" evidence="12">
    <location>
        <begin position="88"/>
        <end position="148"/>
    </location>
</feature>
<evidence type="ECO:0000256" key="10">
    <source>
        <dbReference type="SAM" id="MobiDB-lite"/>
    </source>
</evidence>
<organism evidence="13 14">
    <name type="scientific">Thermogemmata fonticola</name>
    <dbReference type="NCBI Taxonomy" id="2755323"/>
    <lineage>
        <taxon>Bacteria</taxon>
        <taxon>Pseudomonadati</taxon>
        <taxon>Planctomycetota</taxon>
        <taxon>Planctomycetia</taxon>
        <taxon>Gemmatales</taxon>
        <taxon>Gemmataceae</taxon>
        <taxon>Thermogemmata</taxon>
    </lineage>
</organism>
<keyword evidence="4" id="KW-0004">4Fe-4S</keyword>
<dbReference type="InterPro" id="IPR045169">
    <property type="entry name" value="NO2/SO3_Rdtase_4Fe4S_prot"/>
</dbReference>
<evidence type="ECO:0000313" key="13">
    <source>
        <dbReference type="EMBL" id="MBA2224782.1"/>
    </source>
</evidence>
<dbReference type="Gene3D" id="3.90.480.10">
    <property type="entry name" value="Sulfite Reductase Hemoprotein,Domain 2"/>
    <property type="match status" value="1"/>
</dbReference>
<feature type="region of interest" description="Disordered" evidence="10">
    <location>
        <begin position="1"/>
        <end position="28"/>
    </location>
</feature>
<evidence type="ECO:0000256" key="5">
    <source>
        <dbReference type="ARBA" id="ARBA00022617"/>
    </source>
</evidence>
<evidence type="ECO:0000256" key="8">
    <source>
        <dbReference type="ARBA" id="ARBA00023004"/>
    </source>
</evidence>
<dbReference type="InterPro" id="IPR045854">
    <property type="entry name" value="NO2/SO3_Rdtase_4Fe4S_sf"/>
</dbReference>
<keyword evidence="6" id="KW-0479">Metal-binding</keyword>
<gene>
    <name evidence="13" type="ORF">H0921_01245</name>
</gene>